<feature type="compositionally biased region" description="Basic and acidic residues" evidence="1">
    <location>
        <begin position="66"/>
        <end position="86"/>
    </location>
</feature>
<evidence type="ECO:0000313" key="3">
    <source>
        <dbReference type="Proteomes" id="UP000298030"/>
    </source>
</evidence>
<evidence type="ECO:0000313" key="2">
    <source>
        <dbReference type="EMBL" id="TEB39965.1"/>
    </source>
</evidence>
<dbReference type="OrthoDB" id="3063568at2759"/>
<evidence type="ECO:0000256" key="1">
    <source>
        <dbReference type="SAM" id="MobiDB-lite"/>
    </source>
</evidence>
<reference evidence="2 3" key="1">
    <citation type="journal article" date="2019" name="Nat. Ecol. Evol.">
        <title>Megaphylogeny resolves global patterns of mushroom evolution.</title>
        <authorList>
            <person name="Varga T."/>
            <person name="Krizsan K."/>
            <person name="Foldi C."/>
            <person name="Dima B."/>
            <person name="Sanchez-Garcia M."/>
            <person name="Sanchez-Ramirez S."/>
            <person name="Szollosi G.J."/>
            <person name="Szarkandi J.G."/>
            <person name="Papp V."/>
            <person name="Albert L."/>
            <person name="Andreopoulos W."/>
            <person name="Angelini C."/>
            <person name="Antonin V."/>
            <person name="Barry K.W."/>
            <person name="Bougher N.L."/>
            <person name="Buchanan P."/>
            <person name="Buyck B."/>
            <person name="Bense V."/>
            <person name="Catcheside P."/>
            <person name="Chovatia M."/>
            <person name="Cooper J."/>
            <person name="Damon W."/>
            <person name="Desjardin D."/>
            <person name="Finy P."/>
            <person name="Geml J."/>
            <person name="Haridas S."/>
            <person name="Hughes K."/>
            <person name="Justo A."/>
            <person name="Karasinski D."/>
            <person name="Kautmanova I."/>
            <person name="Kiss B."/>
            <person name="Kocsube S."/>
            <person name="Kotiranta H."/>
            <person name="LaButti K.M."/>
            <person name="Lechner B.E."/>
            <person name="Liimatainen K."/>
            <person name="Lipzen A."/>
            <person name="Lukacs Z."/>
            <person name="Mihaltcheva S."/>
            <person name="Morgado L.N."/>
            <person name="Niskanen T."/>
            <person name="Noordeloos M.E."/>
            <person name="Ohm R.A."/>
            <person name="Ortiz-Santana B."/>
            <person name="Ovrebo C."/>
            <person name="Racz N."/>
            <person name="Riley R."/>
            <person name="Savchenko A."/>
            <person name="Shiryaev A."/>
            <person name="Soop K."/>
            <person name="Spirin V."/>
            <person name="Szebenyi C."/>
            <person name="Tomsovsky M."/>
            <person name="Tulloss R.E."/>
            <person name="Uehling J."/>
            <person name="Grigoriev I.V."/>
            <person name="Vagvolgyi C."/>
            <person name="Papp T."/>
            <person name="Martin F.M."/>
            <person name="Miettinen O."/>
            <person name="Hibbett D.S."/>
            <person name="Nagy L.G."/>
        </authorList>
    </citation>
    <scope>NUCLEOTIDE SEQUENCE [LARGE SCALE GENOMIC DNA]</scope>
    <source>
        <strain evidence="2 3">FP101781</strain>
    </source>
</reference>
<name>A0A4Y7U0M3_COPMI</name>
<feature type="compositionally biased region" description="Polar residues" evidence="1">
    <location>
        <begin position="93"/>
        <end position="103"/>
    </location>
</feature>
<dbReference type="EMBL" id="QPFP01000001">
    <property type="protein sequence ID" value="TEB39965.1"/>
    <property type="molecule type" value="Genomic_DNA"/>
</dbReference>
<comment type="caution">
    <text evidence="2">The sequence shown here is derived from an EMBL/GenBank/DDBJ whole genome shotgun (WGS) entry which is preliminary data.</text>
</comment>
<feature type="compositionally biased region" description="Polar residues" evidence="1">
    <location>
        <begin position="13"/>
        <end position="38"/>
    </location>
</feature>
<keyword evidence="3" id="KW-1185">Reference proteome</keyword>
<feature type="compositionally biased region" description="Basic and acidic residues" evidence="1">
    <location>
        <begin position="137"/>
        <end position="149"/>
    </location>
</feature>
<dbReference type="AlphaFoldDB" id="A0A4Y7U0M3"/>
<feature type="region of interest" description="Disordered" evidence="1">
    <location>
        <begin position="1"/>
        <end position="166"/>
    </location>
</feature>
<protein>
    <submittedName>
        <fullName evidence="2">Uncharacterized protein</fullName>
    </submittedName>
</protein>
<accession>A0A4Y7U0M3</accession>
<feature type="compositionally biased region" description="Low complexity" evidence="1">
    <location>
        <begin position="115"/>
        <end position="126"/>
    </location>
</feature>
<dbReference type="Proteomes" id="UP000298030">
    <property type="component" value="Unassembled WGS sequence"/>
</dbReference>
<sequence>MSSDQKPQRTETAHASNASVLSFGSESTLTASSTTPLRKSSRKPKDYEAALGVLQSRYGMGGDIPSPKKEPSTKLPGREQPADHEGAGGSLSAPPTSSFTTIGGSPPSFLKQTISRSSEGSSNSGQGKKKYSLFRLFQEKKKKEMKGMEEGEPQIVSGKQGKGNEG</sequence>
<gene>
    <name evidence="2" type="ORF">FA13DRAFT_1724178</name>
</gene>
<feature type="compositionally biased region" description="Basic and acidic residues" evidence="1">
    <location>
        <begin position="1"/>
        <end position="12"/>
    </location>
</feature>
<proteinExistence type="predicted"/>
<organism evidence="2 3">
    <name type="scientific">Coprinellus micaceus</name>
    <name type="common">Glistening ink-cap mushroom</name>
    <name type="synonym">Coprinus micaceus</name>
    <dbReference type="NCBI Taxonomy" id="71717"/>
    <lineage>
        <taxon>Eukaryota</taxon>
        <taxon>Fungi</taxon>
        <taxon>Dikarya</taxon>
        <taxon>Basidiomycota</taxon>
        <taxon>Agaricomycotina</taxon>
        <taxon>Agaricomycetes</taxon>
        <taxon>Agaricomycetidae</taxon>
        <taxon>Agaricales</taxon>
        <taxon>Agaricineae</taxon>
        <taxon>Psathyrellaceae</taxon>
        <taxon>Coprinellus</taxon>
    </lineage>
</organism>